<dbReference type="Gene3D" id="3.40.50.1820">
    <property type="entry name" value="alpha/beta hydrolase"/>
    <property type="match status" value="1"/>
</dbReference>
<reference evidence="2 3" key="1">
    <citation type="submission" date="2021-08" db="EMBL/GenBank/DDBJ databases">
        <title>Complete genome sequence of the strain Aneurinibacillus thermoaerophilus CCM 8960.</title>
        <authorList>
            <person name="Musilova J."/>
            <person name="Kourilova X."/>
            <person name="Pernicova I."/>
            <person name="Bezdicek M."/>
            <person name="Lengerova M."/>
            <person name="Obruca S."/>
            <person name="Sedlar K."/>
        </authorList>
    </citation>
    <scope>NUCLEOTIDE SEQUENCE [LARGE SCALE GENOMIC DNA]</scope>
    <source>
        <strain evidence="2 3">CCM 8960</strain>
    </source>
</reference>
<feature type="domain" description="Serine aminopeptidase S33" evidence="1">
    <location>
        <begin position="12"/>
        <end position="246"/>
    </location>
</feature>
<sequence length="262" mass="29712">MKVYHEAWPVEEERGSVVIIHGAGEYFGRYHWVAKKLNEAGYSVFGGDLPGLGRSEGRRGHIDTFDEYLAAVDDWLAAAHDRKRPVFLLGHSMGGLIVVRYVEDRRPDVDGLVLSSPCLGIARKIPPVLERFASLLNKVAPGVRLSTGIKAEAISRDEAVTMKYVNDPFITMKVSVRWYKELKKAVRLAHEEIDAYPNIPTLVMQAGADQIVRPSATREWVRKLPVDAKKYIEWPECYHEIFNEPEREEVVAAMLEWMKIIA</sequence>
<evidence type="ECO:0000313" key="3">
    <source>
        <dbReference type="Proteomes" id="UP000826616"/>
    </source>
</evidence>
<dbReference type="PRINTS" id="PR00111">
    <property type="entry name" value="ABHYDROLASE"/>
</dbReference>
<dbReference type="EMBL" id="CP080764">
    <property type="protein sequence ID" value="QYY43518.1"/>
    <property type="molecule type" value="Genomic_DNA"/>
</dbReference>
<dbReference type="PANTHER" id="PTHR11614">
    <property type="entry name" value="PHOSPHOLIPASE-RELATED"/>
    <property type="match status" value="1"/>
</dbReference>
<accession>A0ABX8YCS5</accession>
<protein>
    <submittedName>
        <fullName evidence="2">Lysophospholipase</fullName>
    </submittedName>
</protein>
<keyword evidence="3" id="KW-1185">Reference proteome</keyword>
<dbReference type="InterPro" id="IPR000073">
    <property type="entry name" value="AB_hydrolase_1"/>
</dbReference>
<dbReference type="InterPro" id="IPR051044">
    <property type="entry name" value="MAG_DAG_Lipase"/>
</dbReference>
<evidence type="ECO:0000313" key="2">
    <source>
        <dbReference type="EMBL" id="QYY43518.1"/>
    </source>
</evidence>
<dbReference type="GeneID" id="97140629"/>
<gene>
    <name evidence="2" type="ORF">K3F53_04550</name>
</gene>
<name>A0ABX8YCS5_ANETH</name>
<organism evidence="2 3">
    <name type="scientific">Aneurinibacillus thermoaerophilus</name>
    <dbReference type="NCBI Taxonomy" id="143495"/>
    <lineage>
        <taxon>Bacteria</taxon>
        <taxon>Bacillati</taxon>
        <taxon>Bacillota</taxon>
        <taxon>Bacilli</taxon>
        <taxon>Bacillales</taxon>
        <taxon>Paenibacillaceae</taxon>
        <taxon>Aneurinibacillus group</taxon>
        <taxon>Aneurinibacillus</taxon>
    </lineage>
</organism>
<proteinExistence type="predicted"/>
<dbReference type="InterPro" id="IPR022742">
    <property type="entry name" value="Hydrolase_4"/>
</dbReference>
<dbReference type="RefSeq" id="WP_220559455.1">
    <property type="nucleotide sequence ID" value="NZ_CP080764.1"/>
</dbReference>
<dbReference type="InterPro" id="IPR029058">
    <property type="entry name" value="AB_hydrolase_fold"/>
</dbReference>
<evidence type="ECO:0000259" key="1">
    <source>
        <dbReference type="Pfam" id="PF12146"/>
    </source>
</evidence>
<dbReference type="Pfam" id="PF12146">
    <property type="entry name" value="Hydrolase_4"/>
    <property type="match status" value="1"/>
</dbReference>
<dbReference type="SUPFAM" id="SSF53474">
    <property type="entry name" value="alpha/beta-Hydrolases"/>
    <property type="match status" value="1"/>
</dbReference>
<dbReference type="Proteomes" id="UP000826616">
    <property type="component" value="Chromosome"/>
</dbReference>